<dbReference type="GO" id="GO:0030018">
    <property type="term" value="C:Z disc"/>
    <property type="evidence" value="ECO:0007669"/>
    <property type="project" value="TreeGrafter"/>
</dbReference>
<keyword evidence="2" id="KW-0488">Methylation</keyword>
<dbReference type="Ensembl" id="ENSDCDT00010034814.1">
    <property type="protein sequence ID" value="ENSDCDP00010028155.1"/>
    <property type="gene ID" value="ENSDCDG00010017790.1"/>
</dbReference>
<comment type="similarity">
    <text evidence="7">Belongs to the synaptopodin family.</text>
</comment>
<feature type="domain" description="PDZ" evidence="10">
    <location>
        <begin position="6"/>
        <end position="79"/>
    </location>
</feature>
<organism evidence="11 12">
    <name type="scientific">Denticeps clupeoides</name>
    <name type="common">denticle herring</name>
    <dbReference type="NCBI Taxonomy" id="299321"/>
    <lineage>
        <taxon>Eukaryota</taxon>
        <taxon>Metazoa</taxon>
        <taxon>Chordata</taxon>
        <taxon>Craniata</taxon>
        <taxon>Vertebrata</taxon>
        <taxon>Euteleostomi</taxon>
        <taxon>Actinopterygii</taxon>
        <taxon>Neopterygii</taxon>
        <taxon>Teleostei</taxon>
        <taxon>Clupei</taxon>
        <taxon>Clupeiformes</taxon>
        <taxon>Denticipitoidei</taxon>
        <taxon>Denticipitidae</taxon>
        <taxon>Denticeps</taxon>
    </lineage>
</organism>
<dbReference type="InterPro" id="IPR036034">
    <property type="entry name" value="PDZ_sf"/>
</dbReference>
<evidence type="ECO:0000256" key="9">
    <source>
        <dbReference type="ARBA" id="ARBA00069693"/>
    </source>
</evidence>
<dbReference type="GO" id="GO:0015629">
    <property type="term" value="C:actin cytoskeleton"/>
    <property type="evidence" value="ECO:0007669"/>
    <property type="project" value="TreeGrafter"/>
</dbReference>
<reference evidence="11" key="2">
    <citation type="submission" date="2025-08" db="UniProtKB">
        <authorList>
            <consortium name="Ensembl"/>
        </authorList>
    </citation>
    <scope>IDENTIFICATION</scope>
</reference>
<evidence type="ECO:0000313" key="12">
    <source>
        <dbReference type="Proteomes" id="UP000694580"/>
    </source>
</evidence>
<evidence type="ECO:0000256" key="3">
    <source>
        <dbReference type="ARBA" id="ARBA00022490"/>
    </source>
</evidence>
<dbReference type="GeneTree" id="ENSGT00950000183054"/>
<keyword evidence="5" id="KW-0009">Actin-binding</keyword>
<keyword evidence="4" id="KW-0597">Phosphoprotein</keyword>
<dbReference type="PANTHER" id="PTHR24217:SF10">
    <property type="entry name" value="SYNAPTOPODIN 2-LIKE PROTEIN"/>
    <property type="match status" value="1"/>
</dbReference>
<gene>
    <name evidence="11" type="primary">URM1</name>
</gene>
<keyword evidence="12" id="KW-1185">Reference proteome</keyword>
<dbReference type="Gene3D" id="2.30.42.10">
    <property type="match status" value="1"/>
</dbReference>
<reference evidence="11" key="3">
    <citation type="submission" date="2025-09" db="UniProtKB">
        <authorList>
            <consortium name="Ensembl"/>
        </authorList>
    </citation>
    <scope>IDENTIFICATION</scope>
</reference>
<evidence type="ECO:0000256" key="2">
    <source>
        <dbReference type="ARBA" id="ARBA00022481"/>
    </source>
</evidence>
<dbReference type="Proteomes" id="UP000694580">
    <property type="component" value="Chromosome 15"/>
</dbReference>
<dbReference type="GO" id="GO:0032233">
    <property type="term" value="P:positive regulation of actin filament bundle assembly"/>
    <property type="evidence" value="ECO:0007669"/>
    <property type="project" value="TreeGrafter"/>
</dbReference>
<dbReference type="InterPro" id="IPR051976">
    <property type="entry name" value="Synaptopodin_domain"/>
</dbReference>
<evidence type="ECO:0000259" key="10">
    <source>
        <dbReference type="PROSITE" id="PS50106"/>
    </source>
</evidence>
<dbReference type="PANTHER" id="PTHR24217">
    <property type="entry name" value="PUTATIVE-RELATED"/>
    <property type="match status" value="1"/>
</dbReference>
<dbReference type="SUPFAM" id="SSF50156">
    <property type="entry name" value="PDZ domain-like"/>
    <property type="match status" value="1"/>
</dbReference>
<proteinExistence type="inferred from homology"/>
<evidence type="ECO:0000256" key="8">
    <source>
        <dbReference type="ARBA" id="ARBA00057136"/>
    </source>
</evidence>
<protein>
    <recommendedName>
        <fullName evidence="9">Synaptopodin 2-like protein</fullName>
    </recommendedName>
</protein>
<dbReference type="GO" id="GO:0005634">
    <property type="term" value="C:nucleus"/>
    <property type="evidence" value="ECO:0007669"/>
    <property type="project" value="TreeGrafter"/>
</dbReference>
<keyword evidence="3" id="KW-0963">Cytoplasm</keyword>
<keyword evidence="6" id="KW-0206">Cytoskeleton</keyword>
<evidence type="ECO:0000256" key="5">
    <source>
        <dbReference type="ARBA" id="ARBA00023203"/>
    </source>
</evidence>
<name>A0AAY4C4Q2_9TELE</name>
<evidence type="ECO:0000313" key="11">
    <source>
        <dbReference type="Ensembl" id="ENSDCDP00010028155.1"/>
    </source>
</evidence>
<evidence type="ECO:0000256" key="4">
    <source>
        <dbReference type="ARBA" id="ARBA00022553"/>
    </source>
</evidence>
<comment type="subcellular location">
    <subcellularLocation>
        <location evidence="1">Cytoplasm</location>
        <location evidence="1">Cytoskeleton</location>
    </subcellularLocation>
</comment>
<sequence>VISGGFISILRMWRSRCRGGAPWGFRLQGGAEHNKPLQVSKVRKHSKACRAGLREEDELVSINETSCGDLSHGQAMDLIDLLGCNGVLVGRGLYLPLTHGPVMQQLPPGVRPWSTLGSI</sequence>
<dbReference type="AlphaFoldDB" id="A0AAY4C4Q2"/>
<dbReference type="InterPro" id="IPR001478">
    <property type="entry name" value="PDZ"/>
</dbReference>
<evidence type="ECO:0000256" key="1">
    <source>
        <dbReference type="ARBA" id="ARBA00004245"/>
    </source>
</evidence>
<dbReference type="SMART" id="SM00228">
    <property type="entry name" value="PDZ"/>
    <property type="match status" value="1"/>
</dbReference>
<dbReference type="PROSITE" id="PS50106">
    <property type="entry name" value="PDZ"/>
    <property type="match status" value="1"/>
</dbReference>
<dbReference type="FunFam" id="2.30.42.10:FF:000137">
    <property type="entry name" value="Synaptopodin 2-like a"/>
    <property type="match status" value="1"/>
</dbReference>
<evidence type="ECO:0000256" key="7">
    <source>
        <dbReference type="ARBA" id="ARBA00038161"/>
    </source>
</evidence>
<reference evidence="11 12" key="1">
    <citation type="submission" date="2020-06" db="EMBL/GenBank/DDBJ databases">
        <authorList>
            <consortium name="Wellcome Sanger Institute Data Sharing"/>
        </authorList>
    </citation>
    <scope>NUCLEOTIDE SEQUENCE [LARGE SCALE GENOMIC DNA]</scope>
</reference>
<comment type="function">
    <text evidence="8">Actin-associated protein that may play a role in modulating actin-based shape.</text>
</comment>
<accession>A0AAY4C4Q2</accession>
<evidence type="ECO:0000256" key="6">
    <source>
        <dbReference type="ARBA" id="ARBA00023212"/>
    </source>
</evidence>
<dbReference type="Pfam" id="PF00595">
    <property type="entry name" value="PDZ"/>
    <property type="match status" value="1"/>
</dbReference>
<dbReference type="GO" id="GO:0003779">
    <property type="term" value="F:actin binding"/>
    <property type="evidence" value="ECO:0007669"/>
    <property type="project" value="UniProtKB-KW"/>
</dbReference>